<dbReference type="EC" id="2.7.13.3" evidence="2"/>
<evidence type="ECO:0000256" key="1">
    <source>
        <dbReference type="ARBA" id="ARBA00000085"/>
    </source>
</evidence>
<dbReference type="Gene3D" id="1.10.287.130">
    <property type="match status" value="1"/>
</dbReference>
<keyword evidence="7" id="KW-0175">Coiled coil</keyword>
<dbReference type="CDD" id="cd00082">
    <property type="entry name" value="HisKA"/>
    <property type="match status" value="1"/>
</dbReference>
<name>A0A4Y6PVP1_PERCE</name>
<evidence type="ECO:0000256" key="7">
    <source>
        <dbReference type="SAM" id="Coils"/>
    </source>
</evidence>
<reference evidence="12 13" key="1">
    <citation type="submission" date="2019-06" db="EMBL/GenBank/DDBJ databases">
        <title>Persicimonas caeni gen. nov., sp. nov., a predatory bacterium isolated from solar saltern.</title>
        <authorList>
            <person name="Wang S."/>
        </authorList>
    </citation>
    <scope>NUCLEOTIDE SEQUENCE [LARGE SCALE GENOMIC DNA]</scope>
    <source>
        <strain evidence="12 13">YN101</strain>
    </source>
</reference>
<dbReference type="GO" id="GO:0005886">
    <property type="term" value="C:plasma membrane"/>
    <property type="evidence" value="ECO:0007669"/>
    <property type="project" value="TreeGrafter"/>
</dbReference>
<dbReference type="SMART" id="SM00388">
    <property type="entry name" value="HisKA"/>
    <property type="match status" value="1"/>
</dbReference>
<feature type="modified residue" description="4-aspartylphosphate" evidence="6">
    <location>
        <position position="517"/>
    </location>
</feature>
<dbReference type="InterPro" id="IPR001789">
    <property type="entry name" value="Sig_transdc_resp-reg_receiver"/>
</dbReference>
<evidence type="ECO:0000256" key="4">
    <source>
        <dbReference type="ARBA" id="ARBA00022679"/>
    </source>
</evidence>
<dbReference type="InterPro" id="IPR000700">
    <property type="entry name" value="PAS-assoc_C"/>
</dbReference>
<dbReference type="AlphaFoldDB" id="A0A4Y6PVP1"/>
<dbReference type="CDD" id="cd16922">
    <property type="entry name" value="HATPase_EvgS-ArcB-TorS-like"/>
    <property type="match status" value="1"/>
</dbReference>
<dbReference type="CDD" id="cd17574">
    <property type="entry name" value="REC_OmpR"/>
    <property type="match status" value="2"/>
</dbReference>
<dbReference type="Pfam" id="PF02518">
    <property type="entry name" value="HATPase_c"/>
    <property type="match status" value="1"/>
</dbReference>
<feature type="domain" description="PAC" evidence="11">
    <location>
        <begin position="146"/>
        <end position="197"/>
    </location>
</feature>
<dbReference type="EMBL" id="CP041186">
    <property type="protein sequence ID" value="QDG52378.1"/>
    <property type="molecule type" value="Genomic_DNA"/>
</dbReference>
<dbReference type="NCBIfam" id="TIGR00229">
    <property type="entry name" value="sensory_box"/>
    <property type="match status" value="1"/>
</dbReference>
<feature type="modified residue" description="4-aspartylphosphate" evidence="6">
    <location>
        <position position="637"/>
    </location>
</feature>
<dbReference type="GO" id="GO:0000155">
    <property type="term" value="F:phosphorelay sensor kinase activity"/>
    <property type="evidence" value="ECO:0007669"/>
    <property type="project" value="InterPro"/>
</dbReference>
<comment type="catalytic activity">
    <reaction evidence="1">
        <text>ATP + protein L-histidine = ADP + protein N-phospho-L-histidine.</text>
        <dbReference type="EC" id="2.7.13.3"/>
    </reaction>
</comment>
<dbReference type="PANTHER" id="PTHR43047">
    <property type="entry name" value="TWO-COMPONENT HISTIDINE PROTEIN KINASE"/>
    <property type="match status" value="1"/>
</dbReference>
<dbReference type="Pfam" id="PF00512">
    <property type="entry name" value="HisKA"/>
    <property type="match status" value="1"/>
</dbReference>
<feature type="domain" description="Histidine kinase" evidence="8">
    <location>
        <begin position="222"/>
        <end position="444"/>
    </location>
</feature>
<dbReference type="SUPFAM" id="SSF47384">
    <property type="entry name" value="Homodimeric domain of signal transducing histidine kinase"/>
    <property type="match status" value="1"/>
</dbReference>
<evidence type="ECO:0000259" key="9">
    <source>
        <dbReference type="PROSITE" id="PS50110"/>
    </source>
</evidence>
<feature type="domain" description="Response regulatory" evidence="9">
    <location>
        <begin position="468"/>
        <end position="581"/>
    </location>
</feature>
<dbReference type="SMART" id="SM00091">
    <property type="entry name" value="PAS"/>
    <property type="match status" value="1"/>
</dbReference>
<dbReference type="FunFam" id="3.30.565.10:FF:000010">
    <property type="entry name" value="Sensor histidine kinase RcsC"/>
    <property type="match status" value="1"/>
</dbReference>
<proteinExistence type="predicted"/>
<dbReference type="PROSITE" id="PS50113">
    <property type="entry name" value="PAC"/>
    <property type="match status" value="1"/>
</dbReference>
<accession>A0A5B8Y6X2</accession>
<dbReference type="PRINTS" id="PR00344">
    <property type="entry name" value="BCTRLSENSOR"/>
</dbReference>
<dbReference type="PROSITE" id="PS50110">
    <property type="entry name" value="RESPONSE_REGULATORY"/>
    <property type="match status" value="2"/>
</dbReference>
<evidence type="ECO:0000259" key="8">
    <source>
        <dbReference type="PROSITE" id="PS50109"/>
    </source>
</evidence>
<evidence type="ECO:0000256" key="5">
    <source>
        <dbReference type="ARBA" id="ARBA00022777"/>
    </source>
</evidence>
<dbReference type="SUPFAM" id="SSF55874">
    <property type="entry name" value="ATPase domain of HSP90 chaperone/DNA topoisomerase II/histidine kinase"/>
    <property type="match status" value="1"/>
</dbReference>
<dbReference type="CDD" id="cd00130">
    <property type="entry name" value="PAS"/>
    <property type="match status" value="1"/>
</dbReference>
<dbReference type="Pfam" id="PF13426">
    <property type="entry name" value="PAS_9"/>
    <property type="match status" value="1"/>
</dbReference>
<dbReference type="PROSITE" id="PS50109">
    <property type="entry name" value="HIS_KIN"/>
    <property type="match status" value="1"/>
</dbReference>
<evidence type="ECO:0000313" key="12">
    <source>
        <dbReference type="EMBL" id="QDG52378.1"/>
    </source>
</evidence>
<evidence type="ECO:0000256" key="2">
    <source>
        <dbReference type="ARBA" id="ARBA00012438"/>
    </source>
</evidence>
<accession>A0A4Y6PVP1</accession>
<dbReference type="InterPro" id="IPR004358">
    <property type="entry name" value="Sig_transdc_His_kin-like_C"/>
</dbReference>
<dbReference type="Gene3D" id="3.30.565.10">
    <property type="entry name" value="Histidine kinase-like ATPase, C-terminal domain"/>
    <property type="match status" value="1"/>
</dbReference>
<dbReference type="InterPro" id="IPR000014">
    <property type="entry name" value="PAS"/>
</dbReference>
<keyword evidence="4" id="KW-0808">Transferase</keyword>
<dbReference type="GO" id="GO:0009927">
    <property type="term" value="F:histidine phosphotransfer kinase activity"/>
    <property type="evidence" value="ECO:0007669"/>
    <property type="project" value="TreeGrafter"/>
</dbReference>
<keyword evidence="13" id="KW-1185">Reference proteome</keyword>
<dbReference type="PANTHER" id="PTHR43047:SF72">
    <property type="entry name" value="OSMOSENSING HISTIDINE PROTEIN KINASE SLN1"/>
    <property type="match status" value="1"/>
</dbReference>
<dbReference type="InterPro" id="IPR036890">
    <property type="entry name" value="HATPase_C_sf"/>
</dbReference>
<keyword evidence="3 6" id="KW-0597">Phosphoprotein</keyword>
<dbReference type="Pfam" id="PF00072">
    <property type="entry name" value="Response_reg"/>
    <property type="match status" value="2"/>
</dbReference>
<dbReference type="InterPro" id="IPR011006">
    <property type="entry name" value="CheY-like_superfamily"/>
</dbReference>
<evidence type="ECO:0000313" key="13">
    <source>
        <dbReference type="Proteomes" id="UP000315995"/>
    </source>
</evidence>
<dbReference type="RefSeq" id="WP_141198850.1">
    <property type="nucleotide sequence ID" value="NZ_CP041186.1"/>
</dbReference>
<dbReference type="Gene3D" id="3.30.450.20">
    <property type="entry name" value="PAS domain"/>
    <property type="match status" value="1"/>
</dbReference>
<gene>
    <name evidence="12" type="ORF">FIV42_17005</name>
</gene>
<keyword evidence="5" id="KW-0418">Kinase</keyword>
<dbReference type="SMART" id="SM00387">
    <property type="entry name" value="HATPase_c"/>
    <property type="match status" value="1"/>
</dbReference>
<dbReference type="SMART" id="SM00448">
    <property type="entry name" value="REC"/>
    <property type="match status" value="2"/>
</dbReference>
<dbReference type="InterPro" id="IPR036097">
    <property type="entry name" value="HisK_dim/P_sf"/>
</dbReference>
<dbReference type="Gene3D" id="3.40.50.2300">
    <property type="match status" value="2"/>
</dbReference>
<dbReference type="Proteomes" id="UP000315995">
    <property type="component" value="Chromosome"/>
</dbReference>
<evidence type="ECO:0000259" key="10">
    <source>
        <dbReference type="PROSITE" id="PS50112"/>
    </source>
</evidence>
<dbReference type="InterPro" id="IPR005467">
    <property type="entry name" value="His_kinase_dom"/>
</dbReference>
<evidence type="ECO:0000259" key="11">
    <source>
        <dbReference type="PROSITE" id="PS50113"/>
    </source>
</evidence>
<protein>
    <recommendedName>
        <fullName evidence="2">histidine kinase</fullName>
        <ecNumber evidence="2">2.7.13.3</ecNumber>
    </recommendedName>
</protein>
<dbReference type="InterPro" id="IPR035965">
    <property type="entry name" value="PAS-like_dom_sf"/>
</dbReference>
<evidence type="ECO:0000256" key="3">
    <source>
        <dbReference type="ARBA" id="ARBA00022553"/>
    </source>
</evidence>
<dbReference type="PROSITE" id="PS50112">
    <property type="entry name" value="PAS"/>
    <property type="match status" value="1"/>
</dbReference>
<feature type="domain" description="PAS" evidence="10">
    <location>
        <begin position="70"/>
        <end position="143"/>
    </location>
</feature>
<sequence>MATHPDLLGLFEQAGVDQPDTPPDPAQWKKLLRGLNRFAAEAERNQYLLDRTLETLDQSSKKLRTKVDEERERLTSVLSGIEDGVCAVDRKGRLLFSNPAASTLLDRDGDELDGPSFFEMLEFHEGGEVLDVRQIVARVNRQETLRDDDAVITREDGSTIPVSCIFSPVLQNHIVSGAVCVFRDVTEQKEAAARLQDLNRELTETRDKAVAANRAKSVFLANMSHELRTPLNAVIGYTELITEDAVDFGYDEIQPDLDRIHTAANHLLSLINDILDLSKIEAGRHEIVWETFKLAGLIDDVISTVEPNVRKNANAFVIDCDDDLGHIRADRIKVRQILINLLSNAAKFTRDGEVRLTVRAESTELGEQFVFEISDTGIGIPEEKLEELFNPFTQADSSTTREYGGTGLGLTITRHFCQMMGGAITATSTTGEGSTFTVRLPAPLSSGANTEAIAEAMAALGTSRSNFTVLVIDDDDTMHELLRRQLGRAGYVVVSAYDGEEGLRLARTIAPSVITLDVMMPGTDGWDVLAQLKADDELCHIPVVMLTMVADRNKGYALGADDYLVKPVKSEKLVEVLERFDRRQATHHALVVEDDPDTRNIMQRNIEAAGWQVDTAANGRIAIEQLEELHPDIILLDLMMPEMDGFEFLREIRKHDKWSDIPVVVVTARQLTRAEVEQLQMVSERIMRKGNFTGPELVAEVDRVVRQQLPQLQDQSEPEPA</sequence>
<dbReference type="SUPFAM" id="SSF55785">
    <property type="entry name" value="PYP-like sensor domain (PAS domain)"/>
    <property type="match status" value="1"/>
</dbReference>
<feature type="coiled-coil region" evidence="7">
    <location>
        <begin position="185"/>
        <end position="215"/>
    </location>
</feature>
<dbReference type="OrthoDB" id="9796305at2"/>
<dbReference type="InterPro" id="IPR003594">
    <property type="entry name" value="HATPase_dom"/>
</dbReference>
<evidence type="ECO:0000256" key="6">
    <source>
        <dbReference type="PROSITE-ProRule" id="PRU00169"/>
    </source>
</evidence>
<dbReference type="SUPFAM" id="SSF52172">
    <property type="entry name" value="CheY-like"/>
    <property type="match status" value="2"/>
</dbReference>
<dbReference type="InterPro" id="IPR003661">
    <property type="entry name" value="HisK_dim/P_dom"/>
</dbReference>
<feature type="domain" description="Response regulatory" evidence="9">
    <location>
        <begin position="588"/>
        <end position="709"/>
    </location>
</feature>
<organism evidence="12 13">
    <name type="scientific">Persicimonas caeni</name>
    <dbReference type="NCBI Taxonomy" id="2292766"/>
    <lineage>
        <taxon>Bacteria</taxon>
        <taxon>Deltaproteobacteria</taxon>
        <taxon>Bradymonadales</taxon>
        <taxon>Bradymonadaceae</taxon>
        <taxon>Persicimonas</taxon>
    </lineage>
</organism>